<dbReference type="EMBL" id="JACCJB010000008">
    <property type="protein sequence ID" value="KAF6224878.1"/>
    <property type="molecule type" value="Genomic_DNA"/>
</dbReference>
<protein>
    <submittedName>
        <fullName evidence="2">Uncharacterized protein</fullName>
    </submittedName>
</protein>
<organism evidence="2 3">
    <name type="scientific">Letharia lupina</name>
    <dbReference type="NCBI Taxonomy" id="560253"/>
    <lineage>
        <taxon>Eukaryota</taxon>
        <taxon>Fungi</taxon>
        <taxon>Dikarya</taxon>
        <taxon>Ascomycota</taxon>
        <taxon>Pezizomycotina</taxon>
        <taxon>Lecanoromycetes</taxon>
        <taxon>OSLEUM clade</taxon>
        <taxon>Lecanoromycetidae</taxon>
        <taxon>Lecanorales</taxon>
        <taxon>Lecanorineae</taxon>
        <taxon>Parmeliaceae</taxon>
        <taxon>Letharia</taxon>
    </lineage>
</organism>
<proteinExistence type="predicted"/>
<feature type="region of interest" description="Disordered" evidence="1">
    <location>
        <begin position="350"/>
        <end position="450"/>
    </location>
</feature>
<dbReference type="RefSeq" id="XP_037153745.1">
    <property type="nucleotide sequence ID" value="XM_037300928.1"/>
</dbReference>
<feature type="compositionally biased region" description="Polar residues" evidence="1">
    <location>
        <begin position="373"/>
        <end position="390"/>
    </location>
</feature>
<comment type="caution">
    <text evidence="2">The sequence shown here is derived from an EMBL/GenBank/DDBJ whole genome shotgun (WGS) entry which is preliminary data.</text>
</comment>
<gene>
    <name evidence="2" type="ORF">HO133_010072</name>
</gene>
<evidence type="ECO:0000256" key="1">
    <source>
        <dbReference type="SAM" id="MobiDB-lite"/>
    </source>
</evidence>
<dbReference type="Proteomes" id="UP000593566">
    <property type="component" value="Unassembled WGS sequence"/>
</dbReference>
<evidence type="ECO:0000313" key="3">
    <source>
        <dbReference type="Proteomes" id="UP000593566"/>
    </source>
</evidence>
<reference evidence="2 3" key="1">
    <citation type="journal article" date="2020" name="Genomics">
        <title>Complete, high-quality genomes from long-read metagenomic sequencing of two wolf lichen thalli reveals enigmatic genome architecture.</title>
        <authorList>
            <person name="McKenzie S.K."/>
            <person name="Walston R.F."/>
            <person name="Allen J.L."/>
        </authorList>
    </citation>
    <scope>NUCLEOTIDE SEQUENCE [LARGE SCALE GENOMIC DNA]</scope>
    <source>
        <strain evidence="2">WasteWater1</strain>
    </source>
</reference>
<evidence type="ECO:0000313" key="2">
    <source>
        <dbReference type="EMBL" id="KAF6224878.1"/>
    </source>
</evidence>
<accession>A0A8H6CJW3</accession>
<feature type="compositionally biased region" description="Basic residues" evidence="1">
    <location>
        <begin position="147"/>
        <end position="159"/>
    </location>
</feature>
<dbReference type="AlphaFoldDB" id="A0A8H6CJW3"/>
<feature type="compositionally biased region" description="Basic and acidic residues" evidence="1">
    <location>
        <begin position="581"/>
        <end position="603"/>
    </location>
</feature>
<name>A0A8H6CJW3_9LECA</name>
<feature type="region of interest" description="Disordered" evidence="1">
    <location>
        <begin position="78"/>
        <end position="102"/>
    </location>
</feature>
<keyword evidence="3" id="KW-1185">Reference proteome</keyword>
<sequence>MSSPPTPNPSVRAAPLCTSRHKKRENPSSFPSIATFNLFRKKPPQPSSPVEPYEIAPEIWSIDATVFGYLDTNDKRAKSRVQNAGPDIQAPRQKAKRKPVPVRGLLGECKQAHFAEGTEQYKTDTIRDEVKASSQFRQERRDEQRIKRGSNRPGARRGSMRTVSRDDQLVERGANPRTGLVSPFVVSDGSEECLGGDYIAVGKVRPASPSPRRKTRSEKWKQDSLGWSLVESPLLSPIAQSMSDKTGRTVSIKQLGDRLLVEMPGVDNHDPQNMTDGQIKKYQEGIARAYRHGGGSIAMLDPDTLPSPRQWTPEGPSTPPTKLHKIQRKEVGSGVVRKSGSGDTVIINANSRESSLPTPRKDIMKRQRVRIITPSNTPTGSSFESHTDISNAMRKTDPYLGRESQTTCSQTASATQSQSSLVTGQAHQCLPNESESSPSPTLSDPPPASLTLNQYLPHLQFLHPSHFANLGKSSYRRPTQRLPARLRPLEQQRQAVKDVCTTTFITTSTKGPRWGQRPKMQRQEESSVVPRVNYLSPGCEMPLDGYRQASVPRNKQSYPSTNSVDSLQTSGLMTARSRAIRPTEKADSARDQAETRYQRKEPMPADCLRQPPGENWPKNLASPTQLTQGLSIGRANVARERIQRDQSGDGCTPIYGHLGNESRAVPGVKLQYAADDKEQATLPAELAIGGDSGAWFAGQWAEAEPEGEHPDLPALMQEDTLAHRRSILRKAADVKWWFYAAEACVELSSKLGFVQQLLHQMICHVMRTLHHASPALTTLRTANATTQDHFRAMKDLALAAAYLLGL</sequence>
<feature type="region of interest" description="Disordered" evidence="1">
    <location>
        <begin position="573"/>
        <end position="605"/>
    </location>
</feature>
<dbReference type="GeneID" id="59338464"/>
<feature type="compositionally biased region" description="Low complexity" evidence="1">
    <location>
        <begin position="404"/>
        <end position="420"/>
    </location>
</feature>
<feature type="compositionally biased region" description="Low complexity" evidence="1">
    <location>
        <begin position="430"/>
        <end position="442"/>
    </location>
</feature>
<feature type="compositionally biased region" description="Basic and acidic residues" evidence="1">
    <location>
        <begin position="125"/>
        <end position="146"/>
    </location>
</feature>
<feature type="region of interest" description="Disordered" evidence="1">
    <location>
        <begin position="1"/>
        <end position="51"/>
    </location>
</feature>
<feature type="region of interest" description="Disordered" evidence="1">
    <location>
        <begin position="125"/>
        <end position="175"/>
    </location>
</feature>
<feature type="region of interest" description="Disordered" evidence="1">
    <location>
        <begin position="507"/>
        <end position="529"/>
    </location>
</feature>